<dbReference type="HAMAP" id="MF_01147">
    <property type="entry name" value="Lgt"/>
    <property type="match status" value="1"/>
</dbReference>
<evidence type="ECO:0000313" key="8">
    <source>
        <dbReference type="EMBL" id="MDQ0201961.1"/>
    </source>
</evidence>
<evidence type="ECO:0000256" key="7">
    <source>
        <dbReference type="HAMAP-Rule" id="MF_01147"/>
    </source>
</evidence>
<gene>
    <name evidence="7" type="primary">lgt</name>
    <name evidence="8" type="ORF">J2S10_005172</name>
</gene>
<dbReference type="PANTHER" id="PTHR30589">
    <property type="entry name" value="PROLIPOPROTEIN DIACYLGLYCERYL TRANSFERASE"/>
    <property type="match status" value="1"/>
</dbReference>
<reference evidence="8 9" key="1">
    <citation type="submission" date="2023-07" db="EMBL/GenBank/DDBJ databases">
        <title>Genomic Encyclopedia of Type Strains, Phase IV (KMG-IV): sequencing the most valuable type-strain genomes for metagenomic binning, comparative biology and taxonomic classification.</title>
        <authorList>
            <person name="Goeker M."/>
        </authorList>
    </citation>
    <scope>NUCLEOTIDE SEQUENCE [LARGE SCALE GENOMIC DNA]</scope>
    <source>
        <strain evidence="8 9">DSM 27594</strain>
    </source>
</reference>
<keyword evidence="9" id="KW-1185">Reference proteome</keyword>
<dbReference type="EMBL" id="JAUSTW010000014">
    <property type="protein sequence ID" value="MDQ0201961.1"/>
    <property type="molecule type" value="Genomic_DNA"/>
</dbReference>
<keyword evidence="5 7" id="KW-1133">Transmembrane helix</keyword>
<dbReference type="Pfam" id="PF01790">
    <property type="entry name" value="LGT"/>
    <property type="match status" value="1"/>
</dbReference>
<dbReference type="RefSeq" id="WP_307413729.1">
    <property type="nucleotide sequence ID" value="NZ_JAUSTW010000014.1"/>
</dbReference>
<feature type="transmembrane region" description="Helical" evidence="7">
    <location>
        <begin position="12"/>
        <end position="35"/>
    </location>
</feature>
<evidence type="ECO:0000256" key="4">
    <source>
        <dbReference type="ARBA" id="ARBA00022692"/>
    </source>
</evidence>
<evidence type="ECO:0000256" key="1">
    <source>
        <dbReference type="ARBA" id="ARBA00007150"/>
    </source>
</evidence>
<dbReference type="GO" id="GO:0016740">
    <property type="term" value="F:transferase activity"/>
    <property type="evidence" value="ECO:0007669"/>
    <property type="project" value="UniProtKB-KW"/>
</dbReference>
<comment type="pathway">
    <text evidence="7">Protein modification; lipoprotein biosynthesis (diacylglyceryl transfer).</text>
</comment>
<proteinExistence type="inferred from homology"/>
<feature type="transmembrane region" description="Helical" evidence="7">
    <location>
        <begin position="231"/>
        <end position="252"/>
    </location>
</feature>
<sequence length="265" mass="29989">MHKDLFNFFGYVVQTHAVISLLAIILGYGVGLALTRKTIYYKHLQNFLIYGVVGAIIGARIWHVFVFQWPTYSQHPLQILEIWTGGISIEGAIAGGIVSLMIYSRIHKISFLEFADYLSPAMILAQGIGRIACFMNGDAFGSPTGGNFGIVYPKGSYAYEYYGSQPLWPAEVWESQGDMILFCILFMLQVLAGQRLTKGWLISFYVFLYFLERFILEFFRGDSPRFGNLTGGQWSAIAIIIIDLGFMTYLALRDIKHKQKEEALK</sequence>
<comment type="subcellular location">
    <subcellularLocation>
        <location evidence="7">Cell membrane</location>
        <topology evidence="7">Multi-pass membrane protein</topology>
    </subcellularLocation>
</comment>
<comment type="function">
    <text evidence="7">Catalyzes the transfer of the diacylglyceryl group from phosphatidylglycerol to the sulfhydryl group of the N-terminal cysteine of a prolipoprotein, the first step in the formation of mature lipoproteins.</text>
</comment>
<dbReference type="Proteomes" id="UP001224122">
    <property type="component" value="Unassembled WGS sequence"/>
</dbReference>
<dbReference type="PANTHER" id="PTHR30589:SF0">
    <property type="entry name" value="PHOSPHATIDYLGLYCEROL--PROLIPOPROTEIN DIACYLGLYCERYL TRANSFERASE"/>
    <property type="match status" value="1"/>
</dbReference>
<evidence type="ECO:0000313" key="9">
    <source>
        <dbReference type="Proteomes" id="UP001224122"/>
    </source>
</evidence>
<dbReference type="InterPro" id="IPR001640">
    <property type="entry name" value="Lgt"/>
</dbReference>
<comment type="similarity">
    <text evidence="1 7">Belongs to the Lgt family.</text>
</comment>
<name>A0ABT9Y315_9BACI</name>
<comment type="caution">
    <text evidence="8">The sequence shown here is derived from an EMBL/GenBank/DDBJ whole genome shotgun (WGS) entry which is preliminary data.</text>
</comment>
<dbReference type="NCBIfam" id="TIGR00544">
    <property type="entry name" value="lgt"/>
    <property type="match status" value="1"/>
</dbReference>
<keyword evidence="4 7" id="KW-0812">Transmembrane</keyword>
<feature type="transmembrane region" description="Helical" evidence="7">
    <location>
        <begin position="47"/>
        <end position="70"/>
    </location>
</feature>
<accession>A0ABT9Y315</accession>
<evidence type="ECO:0000256" key="3">
    <source>
        <dbReference type="ARBA" id="ARBA00022679"/>
    </source>
</evidence>
<dbReference type="EC" id="2.5.1.145" evidence="7"/>
<keyword evidence="2 7" id="KW-1003">Cell membrane</keyword>
<comment type="catalytic activity">
    <reaction evidence="7">
        <text>L-cysteinyl-[prolipoprotein] + a 1,2-diacyl-sn-glycero-3-phospho-(1'-sn-glycerol) = an S-1,2-diacyl-sn-glyceryl-L-cysteinyl-[prolipoprotein] + sn-glycerol 1-phosphate + H(+)</text>
        <dbReference type="Rhea" id="RHEA:56712"/>
        <dbReference type="Rhea" id="RHEA-COMP:14679"/>
        <dbReference type="Rhea" id="RHEA-COMP:14680"/>
        <dbReference type="ChEBI" id="CHEBI:15378"/>
        <dbReference type="ChEBI" id="CHEBI:29950"/>
        <dbReference type="ChEBI" id="CHEBI:57685"/>
        <dbReference type="ChEBI" id="CHEBI:64716"/>
        <dbReference type="ChEBI" id="CHEBI:140658"/>
        <dbReference type="EC" id="2.5.1.145"/>
    </reaction>
</comment>
<keyword evidence="6 7" id="KW-0472">Membrane</keyword>
<evidence type="ECO:0000256" key="6">
    <source>
        <dbReference type="ARBA" id="ARBA00023136"/>
    </source>
</evidence>
<feature type="binding site" evidence="7">
    <location>
        <position position="130"/>
    </location>
    <ligand>
        <name>a 1,2-diacyl-sn-glycero-3-phospho-(1'-sn-glycerol)</name>
        <dbReference type="ChEBI" id="CHEBI:64716"/>
    </ligand>
</feature>
<protein>
    <recommendedName>
        <fullName evidence="7">Phosphatidylglycerol--prolipoprotein diacylglyceryl transferase</fullName>
        <ecNumber evidence="7">2.5.1.145</ecNumber>
    </recommendedName>
</protein>
<keyword evidence="3 7" id="KW-0808">Transferase</keyword>
<evidence type="ECO:0000256" key="2">
    <source>
        <dbReference type="ARBA" id="ARBA00022475"/>
    </source>
</evidence>
<evidence type="ECO:0000256" key="5">
    <source>
        <dbReference type="ARBA" id="ARBA00022989"/>
    </source>
</evidence>
<feature type="transmembrane region" description="Helical" evidence="7">
    <location>
        <begin position="82"/>
        <end position="103"/>
    </location>
</feature>
<organism evidence="8 9">
    <name type="scientific">Neobacillus ginsengisoli</name>
    <dbReference type="NCBI Taxonomy" id="904295"/>
    <lineage>
        <taxon>Bacteria</taxon>
        <taxon>Bacillati</taxon>
        <taxon>Bacillota</taxon>
        <taxon>Bacilli</taxon>
        <taxon>Bacillales</taxon>
        <taxon>Bacillaceae</taxon>
        <taxon>Neobacillus</taxon>
    </lineage>
</organism>
<feature type="transmembrane region" description="Helical" evidence="7">
    <location>
        <begin position="199"/>
        <end position="219"/>
    </location>
</feature>